<dbReference type="AlphaFoldDB" id="A0A2J6STK5"/>
<feature type="region of interest" description="Disordered" evidence="1">
    <location>
        <begin position="92"/>
        <end position="113"/>
    </location>
</feature>
<reference evidence="2 3" key="1">
    <citation type="submission" date="2016-04" db="EMBL/GenBank/DDBJ databases">
        <title>A degradative enzymes factory behind the ericoid mycorrhizal symbiosis.</title>
        <authorList>
            <consortium name="DOE Joint Genome Institute"/>
            <person name="Martino E."/>
            <person name="Morin E."/>
            <person name="Grelet G."/>
            <person name="Kuo A."/>
            <person name="Kohler A."/>
            <person name="Daghino S."/>
            <person name="Barry K."/>
            <person name="Choi C."/>
            <person name="Cichocki N."/>
            <person name="Clum A."/>
            <person name="Copeland A."/>
            <person name="Hainaut M."/>
            <person name="Haridas S."/>
            <person name="Labutti K."/>
            <person name="Lindquist E."/>
            <person name="Lipzen A."/>
            <person name="Khouja H.-R."/>
            <person name="Murat C."/>
            <person name="Ohm R."/>
            <person name="Olson A."/>
            <person name="Spatafora J."/>
            <person name="Veneault-Fourrey C."/>
            <person name="Henrissat B."/>
            <person name="Grigoriev I."/>
            <person name="Martin F."/>
            <person name="Perotto S."/>
        </authorList>
    </citation>
    <scope>NUCLEOTIDE SEQUENCE [LARGE SCALE GENOMIC DNA]</scope>
    <source>
        <strain evidence="2 3">E</strain>
    </source>
</reference>
<feature type="compositionally biased region" description="Polar residues" evidence="1">
    <location>
        <begin position="242"/>
        <end position="258"/>
    </location>
</feature>
<evidence type="ECO:0000313" key="3">
    <source>
        <dbReference type="Proteomes" id="UP000235371"/>
    </source>
</evidence>
<feature type="compositionally biased region" description="Polar residues" evidence="1">
    <location>
        <begin position="672"/>
        <end position="683"/>
    </location>
</feature>
<feature type="region of interest" description="Disordered" evidence="1">
    <location>
        <begin position="505"/>
        <end position="524"/>
    </location>
</feature>
<sequence>MAQERPIELLVTPTAPPVAVKTPNSKPATIDSLSSTATPNFMNRNGQHLQGITQVNSGLNASEDDEVQFVFSAPRRRKRKRKRLEFSYSPSMLNQCSVPQKTPPPKRDSTTQWDPLRRRSLGVLEQLESCHIGTRESKDYLFRRSSLPVAPFATTPLPKAQASWFPDARHVSLQAVQPPSQLASVLWWDESRPLAQTIQPTQTAQLPDWWPLHGSASKKRRLDGEVPSAQAQRLSQSSQVSPRTTLVSTLPKTGSSLGDSAMGTSDMLWTPDLPSLPGTQPSNKPLFNSWLDFDWNAFHNVDSALNQQQPVHQNMLTPPKNQGLLTNSPHQPRIGHFEPRNMWQQNISRVPATPQVQRRPAFESAQSSPPFQTRPQQTRPQHLALPNVPMSFHNLSSQPGTILSQNLNTTSTVAPIPIPQHQGLQFQRQQTSPSPRPAQASFQRLQTTPSDLLRKPSLYKIPAWPSTKEASLAQIPIVTSRSQSPPAESYTASSRGFQSGMNFSAARQPSNSMKPNTNPSRNFENRSNAWAVNTFSSTPRVTGAKTDLFEIPRARTSHKHCPNLIVDIAETCQDLFPFAEVAERHSVPIKKVFDTFSAIIQLPLLRNADDRRRNGSLGKQRMREYRDARKAMEKAQETERKARMKELRARVEDAGKRGKGQADPSGLLKTAILNNANQAGSGS</sequence>
<keyword evidence="3" id="KW-1185">Reference proteome</keyword>
<dbReference type="STRING" id="1095630.A0A2J6STK5"/>
<accession>A0A2J6STK5</accession>
<evidence type="ECO:0000313" key="2">
    <source>
        <dbReference type="EMBL" id="PMD54105.1"/>
    </source>
</evidence>
<dbReference type="RefSeq" id="XP_024731009.1">
    <property type="nucleotide sequence ID" value="XM_024883803.1"/>
</dbReference>
<name>A0A2J6STK5_9HELO</name>
<organism evidence="2 3">
    <name type="scientific">Hyaloscypha bicolor E</name>
    <dbReference type="NCBI Taxonomy" id="1095630"/>
    <lineage>
        <taxon>Eukaryota</taxon>
        <taxon>Fungi</taxon>
        <taxon>Dikarya</taxon>
        <taxon>Ascomycota</taxon>
        <taxon>Pezizomycotina</taxon>
        <taxon>Leotiomycetes</taxon>
        <taxon>Helotiales</taxon>
        <taxon>Hyaloscyphaceae</taxon>
        <taxon>Hyaloscypha</taxon>
        <taxon>Hyaloscypha bicolor</taxon>
    </lineage>
</organism>
<dbReference type="InParanoid" id="A0A2J6STK5"/>
<dbReference type="EMBL" id="KZ613866">
    <property type="protein sequence ID" value="PMD54105.1"/>
    <property type="molecule type" value="Genomic_DNA"/>
</dbReference>
<dbReference type="GeneID" id="36591880"/>
<feature type="compositionally biased region" description="Basic and acidic residues" evidence="1">
    <location>
        <begin position="633"/>
        <end position="656"/>
    </location>
</feature>
<feature type="compositionally biased region" description="Low complexity" evidence="1">
    <location>
        <begin position="366"/>
        <end position="378"/>
    </location>
</feature>
<dbReference type="Proteomes" id="UP000235371">
    <property type="component" value="Unassembled WGS sequence"/>
</dbReference>
<feature type="compositionally biased region" description="Low complexity" evidence="1">
    <location>
        <begin position="228"/>
        <end position="241"/>
    </location>
</feature>
<feature type="region of interest" description="Disordered" evidence="1">
    <location>
        <begin position="217"/>
        <end position="260"/>
    </location>
</feature>
<gene>
    <name evidence="2" type="ORF">K444DRAFT_634877</name>
</gene>
<evidence type="ECO:0000256" key="1">
    <source>
        <dbReference type="SAM" id="MobiDB-lite"/>
    </source>
</evidence>
<dbReference type="OrthoDB" id="3515338at2759"/>
<feature type="region of interest" description="Disordered" evidence="1">
    <location>
        <begin position="355"/>
        <end position="378"/>
    </location>
</feature>
<proteinExistence type="predicted"/>
<protein>
    <submittedName>
        <fullName evidence="2">Uncharacterized protein</fullName>
    </submittedName>
</protein>
<feature type="region of interest" description="Disordered" evidence="1">
    <location>
        <begin position="633"/>
        <end position="683"/>
    </location>
</feature>